<gene>
    <name evidence="19" type="ORF">EUTSA_v10000868mg</name>
</gene>
<evidence type="ECO:0000259" key="18">
    <source>
        <dbReference type="PROSITE" id="PS50816"/>
    </source>
</evidence>
<evidence type="ECO:0000313" key="19">
    <source>
        <dbReference type="EMBL" id="ESQ39719.1"/>
    </source>
</evidence>
<keyword evidence="4 15" id="KW-0723">Serine/threonine-protein kinase</keyword>
<dbReference type="KEGG" id="eus:EUTSA_v10000868mg"/>
<dbReference type="AlphaFoldDB" id="V4L7U7"/>
<reference evidence="19 20" key="1">
    <citation type="journal article" date="2013" name="Front. Plant Sci.">
        <title>The Reference Genome of the Halophytic Plant Eutrema salsugineum.</title>
        <authorList>
            <person name="Yang R."/>
            <person name="Jarvis D.E."/>
            <person name="Chen H."/>
            <person name="Beilstein M.A."/>
            <person name="Grimwood J."/>
            <person name="Jenkins J."/>
            <person name="Shu S."/>
            <person name="Prochnik S."/>
            <person name="Xin M."/>
            <person name="Ma C."/>
            <person name="Schmutz J."/>
            <person name="Wing R.A."/>
            <person name="Mitchell-Olds T."/>
            <person name="Schumaker K.S."/>
            <person name="Wang X."/>
        </authorList>
    </citation>
    <scope>NUCLEOTIDE SEQUENCE [LARGE SCALE GENOMIC DNA]</scope>
</reference>
<dbReference type="PROSITE" id="PS50011">
    <property type="entry name" value="PROTEIN_KINASE_DOM"/>
    <property type="match status" value="1"/>
</dbReference>
<dbReference type="EMBL" id="KI517465">
    <property type="protein sequence ID" value="ESQ39719.1"/>
    <property type="molecule type" value="Genomic_DNA"/>
</dbReference>
<evidence type="ECO:0000256" key="4">
    <source>
        <dbReference type="ARBA" id="ARBA00022527"/>
    </source>
</evidence>
<dbReference type="Gene3D" id="3.30.310.80">
    <property type="entry name" value="Kinase associated domain 1, KA1"/>
    <property type="match status" value="1"/>
</dbReference>
<evidence type="ECO:0000256" key="11">
    <source>
        <dbReference type="ARBA" id="ARBA00047899"/>
    </source>
</evidence>
<comment type="catalytic activity">
    <reaction evidence="11">
        <text>L-threonyl-[protein] + ATP = O-phospho-L-threonyl-[protein] + ADP + H(+)</text>
        <dbReference type="Rhea" id="RHEA:46608"/>
        <dbReference type="Rhea" id="RHEA-COMP:11060"/>
        <dbReference type="Rhea" id="RHEA-COMP:11605"/>
        <dbReference type="ChEBI" id="CHEBI:15378"/>
        <dbReference type="ChEBI" id="CHEBI:30013"/>
        <dbReference type="ChEBI" id="CHEBI:30616"/>
        <dbReference type="ChEBI" id="CHEBI:61977"/>
        <dbReference type="ChEBI" id="CHEBI:456216"/>
        <dbReference type="EC" id="2.7.11.1"/>
    </reaction>
</comment>
<dbReference type="OMA" id="MEYDEFC"/>
<dbReference type="FunFam" id="3.30.200.20:FF:000096">
    <property type="entry name" value="Non-specific serine/threonine protein kinase"/>
    <property type="match status" value="1"/>
</dbReference>
<evidence type="ECO:0000313" key="20">
    <source>
        <dbReference type="Proteomes" id="UP000030689"/>
    </source>
</evidence>
<evidence type="ECO:0000256" key="7">
    <source>
        <dbReference type="ARBA" id="ARBA00022741"/>
    </source>
</evidence>
<keyword evidence="16" id="KW-0812">Transmembrane</keyword>
<comment type="catalytic activity">
    <reaction evidence="12">
        <text>L-seryl-[protein] + ATP = O-phospho-L-seryl-[protein] + ADP + H(+)</text>
        <dbReference type="Rhea" id="RHEA:17989"/>
        <dbReference type="Rhea" id="RHEA-COMP:9863"/>
        <dbReference type="Rhea" id="RHEA-COMP:11604"/>
        <dbReference type="ChEBI" id="CHEBI:15378"/>
        <dbReference type="ChEBI" id="CHEBI:29999"/>
        <dbReference type="ChEBI" id="CHEBI:30616"/>
        <dbReference type="ChEBI" id="CHEBI:83421"/>
        <dbReference type="ChEBI" id="CHEBI:456216"/>
        <dbReference type="EC" id="2.7.11.1"/>
    </reaction>
</comment>
<feature type="transmembrane region" description="Helical" evidence="16">
    <location>
        <begin position="208"/>
        <end position="227"/>
    </location>
</feature>
<evidence type="ECO:0000256" key="15">
    <source>
        <dbReference type="RuleBase" id="RU000304"/>
    </source>
</evidence>
<dbReference type="InterPro" id="IPR017441">
    <property type="entry name" value="Protein_kinase_ATP_BS"/>
</dbReference>
<dbReference type="Gramene" id="ESQ39719">
    <property type="protein sequence ID" value="ESQ39719"/>
    <property type="gene ID" value="EUTSA_v10000868mg"/>
</dbReference>
<evidence type="ECO:0000256" key="3">
    <source>
        <dbReference type="ARBA" id="ARBA00012513"/>
    </source>
</evidence>
<evidence type="ECO:0000256" key="10">
    <source>
        <dbReference type="ARBA" id="ARBA00023211"/>
    </source>
</evidence>
<protein>
    <recommendedName>
        <fullName evidence="3">non-specific serine/threonine protein kinase</fullName>
        <ecNumber evidence="3">2.7.11.1</ecNumber>
    </recommendedName>
</protein>
<dbReference type="Gene3D" id="1.10.510.10">
    <property type="entry name" value="Transferase(Phosphotransferase) domain 1"/>
    <property type="match status" value="1"/>
</dbReference>
<dbReference type="FunFam" id="1.10.510.10:FF:000653">
    <property type="entry name" value="Non-specific serine/threonine protein kinase"/>
    <property type="match status" value="1"/>
</dbReference>
<name>V4L7U7_EUTSA</name>
<evidence type="ECO:0000256" key="1">
    <source>
        <dbReference type="ARBA" id="ARBA00001936"/>
    </source>
</evidence>
<accession>V4L7U7</accession>
<dbReference type="STRING" id="72664.V4L7U7"/>
<dbReference type="InterPro" id="IPR004041">
    <property type="entry name" value="NAF_dom"/>
</dbReference>
<keyword evidence="10" id="KW-0464">Manganese</keyword>
<evidence type="ECO:0000256" key="12">
    <source>
        <dbReference type="ARBA" id="ARBA00048679"/>
    </source>
</evidence>
<feature type="binding site" evidence="14">
    <location>
        <position position="56"/>
    </location>
    <ligand>
        <name>ATP</name>
        <dbReference type="ChEBI" id="CHEBI:30616"/>
    </ligand>
</feature>
<keyword evidence="16" id="KW-1133">Transmembrane helix</keyword>
<keyword evidence="16" id="KW-0472">Membrane</keyword>
<dbReference type="PANTHER" id="PTHR43895">
    <property type="entry name" value="CALCIUM/CALMODULIN-DEPENDENT PROTEIN KINASE KINASE-RELATED"/>
    <property type="match status" value="1"/>
</dbReference>
<dbReference type="CDD" id="cd14663">
    <property type="entry name" value="STKc_SnRK3"/>
    <property type="match status" value="1"/>
</dbReference>
<dbReference type="PROSITE" id="PS00108">
    <property type="entry name" value="PROTEIN_KINASE_ST"/>
    <property type="match status" value="1"/>
</dbReference>
<evidence type="ECO:0000256" key="6">
    <source>
        <dbReference type="ARBA" id="ARBA00022679"/>
    </source>
</evidence>
<dbReference type="GO" id="GO:0106310">
    <property type="term" value="F:protein serine kinase activity"/>
    <property type="evidence" value="ECO:0007669"/>
    <property type="project" value="RHEA"/>
</dbReference>
<dbReference type="InterPro" id="IPR018451">
    <property type="entry name" value="NAF/FISL_domain"/>
</dbReference>
<dbReference type="SUPFAM" id="SSF56112">
    <property type="entry name" value="Protein kinase-like (PK-like)"/>
    <property type="match status" value="1"/>
</dbReference>
<keyword evidence="8" id="KW-0418">Kinase</keyword>
<evidence type="ECO:0000256" key="14">
    <source>
        <dbReference type="PROSITE-ProRule" id="PRU10141"/>
    </source>
</evidence>
<keyword evidence="9 14" id="KW-0067">ATP-binding</keyword>
<dbReference type="SMART" id="SM00220">
    <property type="entry name" value="S_TKc"/>
    <property type="match status" value="1"/>
</dbReference>
<dbReference type="Pfam" id="PF03822">
    <property type="entry name" value="NAF"/>
    <property type="match status" value="1"/>
</dbReference>
<evidence type="ECO:0000259" key="17">
    <source>
        <dbReference type="PROSITE" id="PS50011"/>
    </source>
</evidence>
<sequence>MADLLRKVKSMKKKDKSNTQALILGKYEMGRLLGHGTFAKVYLARNATSGESVAIKVIDKEKVLKSGLIAHIKREISILRRVRHPNIVQLFEVMATKSKIYFVMEYVKGGELFNKVAKGRLKEEIARKYFQQLISAVSFCHFRGVYHRDLKPENLLLDENGNLKVSDFGLSAVSDQIRQDGLFHTFCGTPAYVAPEVLARKGYDGAKVDIWSCGVILFVLMAGFLPFHDRNVMAMYKKIYRGDFRCPRWFPVEINRLLIRMLETKPERRFTMPEIMETGWFKKGFKSIKFYVEDDHKLCDVDDEIESVESVSEGSSTFSEPEFESFDGRRRAMTMPRPASLNAFDLISFSPGFDLSGLFDDDDGEGSRFVSGAPVNKIISKLEEIAKVVSFTVRKKDCKVSLEGSREGSVKGPLRIAAEIFELTPALVVVEVKKKGGDKMEYDEFCNKELKPRLLSLSADNGESVCASSRSLPTYLLSDTD</sequence>
<comment type="cofactor">
    <cofactor evidence="1">
        <name>Mn(2+)</name>
        <dbReference type="ChEBI" id="CHEBI:29035"/>
    </cofactor>
</comment>
<evidence type="ECO:0000256" key="16">
    <source>
        <dbReference type="SAM" id="Phobius"/>
    </source>
</evidence>
<comment type="similarity">
    <text evidence="2">Belongs to the protein kinase superfamily. CAMK Ser/Thr protein kinase family. SNF1 subfamily.</text>
</comment>
<dbReference type="InterPro" id="IPR008271">
    <property type="entry name" value="Ser/Thr_kinase_AS"/>
</dbReference>
<keyword evidence="7 14" id="KW-0547">Nucleotide-binding</keyword>
<keyword evidence="5" id="KW-0597">Phosphoprotein</keyword>
<evidence type="ECO:0000256" key="9">
    <source>
        <dbReference type="ARBA" id="ARBA00022840"/>
    </source>
</evidence>
<dbReference type="OrthoDB" id="193931at2759"/>
<dbReference type="GO" id="GO:0007165">
    <property type="term" value="P:signal transduction"/>
    <property type="evidence" value="ECO:0007669"/>
    <property type="project" value="InterPro"/>
</dbReference>
<feature type="domain" description="NAF" evidence="18">
    <location>
        <begin position="336"/>
        <end position="360"/>
    </location>
</feature>
<comment type="function">
    <text evidence="13">CIPK serine-threonine protein kinases interact with CBL proteins. Binding of a CBL protein to the regulatory NAF domain of CIPK protein lead to the activation of the kinase in a calcium-dependent manner.</text>
</comment>
<dbReference type="PROSITE" id="PS00107">
    <property type="entry name" value="PROTEIN_KINASE_ATP"/>
    <property type="match status" value="1"/>
</dbReference>
<dbReference type="eggNOG" id="KOG0583">
    <property type="taxonomic scope" value="Eukaryota"/>
</dbReference>
<proteinExistence type="inferred from homology"/>
<evidence type="ECO:0000256" key="2">
    <source>
        <dbReference type="ARBA" id="ARBA00006234"/>
    </source>
</evidence>
<dbReference type="EC" id="2.7.11.1" evidence="3"/>
<dbReference type="InterPro" id="IPR000719">
    <property type="entry name" value="Prot_kinase_dom"/>
</dbReference>
<evidence type="ECO:0000256" key="5">
    <source>
        <dbReference type="ARBA" id="ARBA00022553"/>
    </source>
</evidence>
<organism evidence="19 20">
    <name type="scientific">Eutrema salsugineum</name>
    <name type="common">Saltwater cress</name>
    <name type="synonym">Sisymbrium salsugineum</name>
    <dbReference type="NCBI Taxonomy" id="72664"/>
    <lineage>
        <taxon>Eukaryota</taxon>
        <taxon>Viridiplantae</taxon>
        <taxon>Streptophyta</taxon>
        <taxon>Embryophyta</taxon>
        <taxon>Tracheophyta</taxon>
        <taxon>Spermatophyta</taxon>
        <taxon>Magnoliopsida</taxon>
        <taxon>eudicotyledons</taxon>
        <taxon>Gunneridae</taxon>
        <taxon>Pentapetalae</taxon>
        <taxon>rosids</taxon>
        <taxon>malvids</taxon>
        <taxon>Brassicales</taxon>
        <taxon>Brassicaceae</taxon>
        <taxon>Eutremeae</taxon>
        <taxon>Eutrema</taxon>
    </lineage>
</organism>
<dbReference type="InterPro" id="IPR011009">
    <property type="entry name" value="Kinase-like_dom_sf"/>
</dbReference>
<dbReference type="Proteomes" id="UP000030689">
    <property type="component" value="Unassembled WGS sequence"/>
</dbReference>
<evidence type="ECO:0000256" key="13">
    <source>
        <dbReference type="ARBA" id="ARBA00058225"/>
    </source>
</evidence>
<keyword evidence="6" id="KW-0808">Transferase</keyword>
<dbReference type="Pfam" id="PF00069">
    <property type="entry name" value="Pkinase"/>
    <property type="match status" value="1"/>
</dbReference>
<dbReference type="PROSITE" id="PS50816">
    <property type="entry name" value="NAF"/>
    <property type="match status" value="1"/>
</dbReference>
<feature type="domain" description="Protein kinase" evidence="17">
    <location>
        <begin position="27"/>
        <end position="281"/>
    </location>
</feature>
<keyword evidence="20" id="KW-1185">Reference proteome</keyword>
<dbReference type="FunFam" id="3.30.310.80:FF:000015">
    <property type="entry name" value="Non-specific serine/threonine protein kinase"/>
    <property type="match status" value="1"/>
</dbReference>
<dbReference type="GO" id="GO:0004674">
    <property type="term" value="F:protein serine/threonine kinase activity"/>
    <property type="evidence" value="ECO:0007669"/>
    <property type="project" value="UniProtKB-KW"/>
</dbReference>
<evidence type="ECO:0000256" key="8">
    <source>
        <dbReference type="ARBA" id="ARBA00022777"/>
    </source>
</evidence>
<dbReference type="CDD" id="cd12195">
    <property type="entry name" value="CIPK_C"/>
    <property type="match status" value="1"/>
</dbReference>
<dbReference type="PANTHER" id="PTHR43895:SF76">
    <property type="entry name" value="CBL-INTERACTING SERINE_THREONINE-PROTEIN KINASE 19"/>
    <property type="match status" value="1"/>
</dbReference>
<dbReference type="GO" id="GO:0005524">
    <property type="term" value="F:ATP binding"/>
    <property type="evidence" value="ECO:0007669"/>
    <property type="project" value="UniProtKB-UniRule"/>
</dbReference>